<comment type="caution">
    <text evidence="1">The sequence shown here is derived from an EMBL/GenBank/DDBJ whole genome shotgun (WGS) entry which is preliminary data.</text>
</comment>
<reference evidence="1" key="1">
    <citation type="submission" date="2020-02" db="EMBL/GenBank/DDBJ databases">
        <title>Genome sequencing of the panga catfish, Pangasius djambal.</title>
        <authorList>
            <person name="Wen M."/>
            <person name="Zahm M."/>
            <person name="Roques C."/>
            <person name="Cabau C."/>
            <person name="Klopp C."/>
            <person name="Donnadieu C."/>
            <person name="Jouanno E."/>
            <person name="Avarre J.-C."/>
            <person name="Campet M."/>
            <person name="Ha T."/>
            <person name="Dugue R."/>
            <person name="Lampietro C."/>
            <person name="Louis A."/>
            <person name="Herpin A."/>
            <person name="Echchiki A."/>
            <person name="Berthelot C."/>
            <person name="Parey E."/>
            <person name="Roest-Crollius H."/>
            <person name="Braasch I."/>
            <person name="Postlethwait J.H."/>
            <person name="Bobe J."/>
            <person name="Montfort J."/>
            <person name="Bouchez O."/>
            <person name="Begum T."/>
            <person name="Schartl M."/>
            <person name="Gustiano R."/>
            <person name="Guiguen Y."/>
        </authorList>
    </citation>
    <scope>NUCLEOTIDE SEQUENCE</scope>
    <source>
        <strain evidence="1">Pdj_M5554</strain>
    </source>
</reference>
<accession>A0ACC5YPC4</accession>
<dbReference type="Proteomes" id="UP000830395">
    <property type="component" value="Chromosome 11"/>
</dbReference>
<evidence type="ECO:0000313" key="2">
    <source>
        <dbReference type="Proteomes" id="UP000830395"/>
    </source>
</evidence>
<keyword evidence="2" id="KW-1185">Reference proteome</keyword>
<gene>
    <name evidence="1" type="ORF">PDJAM_G00024330</name>
</gene>
<dbReference type="EMBL" id="CM040985">
    <property type="protein sequence ID" value="MCJ8737472.1"/>
    <property type="molecule type" value="Genomic_DNA"/>
</dbReference>
<proteinExistence type="predicted"/>
<protein>
    <submittedName>
        <fullName evidence="1">Uncharacterized protein</fullName>
    </submittedName>
</protein>
<sequence length="1535" mass="171899">MEVVGACPLFGAPAGEPRSKTIKDRDTWRSMEQHAGSDGEKWVLVDVVLIGGAPWGFTLRGGLEYQEPLIITKVEEGSRAALAQLQVGDEIVSINTVPLSGYRQEAICLVKSSFKTLALVLKRKNEPCSWHSSKVSENSSEVHETEDTVVHEPAWQTKRDAGSSSNDFISCWGQTNLQHVPCQFSSVGNMELLERSSNTHHIGAENLATMRGGDKHNSGYRAFSSCTPEQRLSESATSSECMFYQGSQSEHCRYLQIPVSNEGCISPKIGDQAGSRFFSSGRLNINPVWHVPEKSSAAYSPPPPAPPLRNDSFTATKDHEKGLGIPYLHGPPVHSYQKSHSRVNDRQADDYNFSEQGLQSQHSYNPQSEKDFLQVHLSAEDYCRNELNTTKLYSLSSTDVRQGQNPFSCQAQHQRQRSDESPFYLYPRNTFAPNLQSVGIYCRSLQHIPTNGVVKKQTGSVTESLSSTTLDSSSDVMANYRYYCITSDEPKQEISDGVGEHKWRPESEPIRYSSDRNPANYQRAIKLKYPLTSLQAHENKSYKHTVSPPKLEASSPAILKSNSGKKEKENPWRKDGGISENQHNNSIVKQQAEQRSFSTRQHKDTQNDPWISKNGHKICPQDTPLLHSLAQENRILADSTMNTTKGCTLQEKPDPISSKQGRRSDRYATTLLNEIQEKRAQLQKSRSAATLNCPGEFEEDLGVWRSTETSTSSSDGSFTSTYKDHLKEAQARVLQATSFKRRDLELPGNETFQGQLGTKSDSTNGHVSRIGSRKRFSLDKRIHSFSEPDKINELGVEEEASKQATLGSFVDRFKFFEGASRPTFSKPIPKKSQPNVNESISGGKNKFILLVGENDRKSASKQQFSTHKCNATAEEQQRLGTFAEYEATWNLQRKSIGGRTSSRYHSAENILDSGMEEGNSTVCIHERSRSSPSADFHGEKISLSAEKPVIESHPEHKLDPEKIQSDSTSERGQNHLNIFDPLEFSRRNDLEHRDMTQPLHSTHTTKGSCPASLHPHHLRFQNSVFELSSCNKASATQKPSDHNENESTLLETTSSSSPSDSQQKDPHATTTPSVWTWHNGKPVSAMVPSATPKFPLPHSSGEVTAPSEFVYSQGSSISPQKLTDELPASIQYSDIHSNLMESSTEPSSALKNIPMRIVHAEGSSNTENKHYLVPSESPGGTDKGFTHQLNLPCSPEQPLSLFHAMQFSSSEDQKMDNIETVRLRAAPTGLSEEDEKREELARDIMGMDKSLVDILDQSKMKTTMDLMEGIYPQGEQLLEGLQQRRKSVSKQSPKTTQEKDDDKMAASASLATSSSYYSTSAPKAELLIKMKDMQEQMKEQGSEDELEYDLASKKQELIDSLSRKLQVLREARESLLEDMQDNNTLGEEVEATVQAICKPNELDKFRMFVGDLDKVVSLLLSLSGRLARVENALNNLEEGVSAEEKHTLTEKRKLLIRQHEDAKELKENLDRRERLVYEILVSYLSEDRLADYQHFVKMKSALIIEQRKLEDRIKLGEEQLKCLKDSLPLEQRLGY</sequence>
<organism evidence="1 2">
    <name type="scientific">Pangasius djambal</name>
    <dbReference type="NCBI Taxonomy" id="1691987"/>
    <lineage>
        <taxon>Eukaryota</taxon>
        <taxon>Metazoa</taxon>
        <taxon>Chordata</taxon>
        <taxon>Craniata</taxon>
        <taxon>Vertebrata</taxon>
        <taxon>Euteleostomi</taxon>
        <taxon>Actinopterygii</taxon>
        <taxon>Neopterygii</taxon>
        <taxon>Teleostei</taxon>
        <taxon>Ostariophysi</taxon>
        <taxon>Siluriformes</taxon>
        <taxon>Pangasiidae</taxon>
        <taxon>Pangasius</taxon>
    </lineage>
</organism>
<name>A0ACC5YPC4_9TELE</name>
<evidence type="ECO:0000313" key="1">
    <source>
        <dbReference type="EMBL" id="MCJ8737472.1"/>
    </source>
</evidence>